<name>A0A3A8PTD4_9BACT</name>
<dbReference type="InterPro" id="IPR006531">
    <property type="entry name" value="Gp5/Vgr_OB"/>
</dbReference>
<dbReference type="Pfam" id="PF04717">
    <property type="entry name" value="Phage_base_V"/>
    <property type="match status" value="1"/>
</dbReference>
<proteinExistence type="predicted"/>
<dbReference type="Gene3D" id="3.55.50.10">
    <property type="entry name" value="Baseplate protein-like domains"/>
    <property type="match status" value="1"/>
</dbReference>
<dbReference type="InterPro" id="IPR037026">
    <property type="entry name" value="Vgr_OB-fold_dom_sf"/>
</dbReference>
<sequence>MPPPDVIRLRLFTNGQEVSQEHHVLSVVVTRALNRVPTAQVVLQDGDLAASDFPLSGQALFAPGRELEIRAGYHDEEEVLFKGLVLRHAIRARRGARCTLTVECRDKAVKATVGRRSAVYNDMTDSDILTELLGRASVDAQVADTPVTHVQMVQVDVSDWDFLLERADANGLVVRVDDGAVAVEKPDTSGAPVTRLTFGQDLFELEAETDARHQWEATTGEAWDSSAQALLTADGEEPAFTPPGNQSASELAAVIGHGPAALRHGGRLSEEELRAWASSRLLRSRMALVRGRAACQGDARLKPGALVELAGVGERFSGNVYVTGVRHQITLENWETEVQFGLSPESFRETLPVEPPPAAGLLPPFHGLQVGVVTALQDDPDGEERIQVRLPIVSADAPGVWARLALLDAGDGRGSVFRPEVGDEVVLGFIQQDPRDAVVLGMLHSSAMPSPLPASDENPQKGFVTRSELKLLFDDEKKELTLSTPGGNTLVLSDDAQGVRIEDANGNKLQLSSDGITVESAGALTFKAQGDVSVEGVNVNVKASAQFKAEGSGGVEMSSSATAVLKGSMVQIN</sequence>
<dbReference type="Gene3D" id="2.40.50.230">
    <property type="entry name" value="Gp5 N-terminal domain"/>
    <property type="match status" value="1"/>
</dbReference>
<accession>A0A3A8PTD4</accession>
<comment type="caution">
    <text evidence="2">The sequence shown here is derived from an EMBL/GenBank/DDBJ whole genome shotgun (WGS) entry which is preliminary data.</text>
</comment>
<dbReference type="Proteomes" id="UP000267003">
    <property type="component" value="Unassembled WGS sequence"/>
</dbReference>
<reference evidence="3" key="1">
    <citation type="submission" date="2018-09" db="EMBL/GenBank/DDBJ databases">
        <authorList>
            <person name="Livingstone P.G."/>
            <person name="Whitworth D.E."/>
        </authorList>
    </citation>
    <scope>NUCLEOTIDE SEQUENCE [LARGE SCALE GENOMIC DNA]</scope>
    <source>
        <strain evidence="3">AB050A</strain>
    </source>
</reference>
<evidence type="ECO:0000313" key="2">
    <source>
        <dbReference type="EMBL" id="RKH59549.1"/>
    </source>
</evidence>
<dbReference type="Pfam" id="PF05954">
    <property type="entry name" value="Phage_GPD"/>
    <property type="match status" value="1"/>
</dbReference>
<dbReference type="AlphaFoldDB" id="A0A3A8PTD4"/>
<keyword evidence="3" id="KW-1185">Reference proteome</keyword>
<dbReference type="SUPFAM" id="SSF69279">
    <property type="entry name" value="Phage tail proteins"/>
    <property type="match status" value="1"/>
</dbReference>
<dbReference type="InterPro" id="IPR006533">
    <property type="entry name" value="T6SS_Vgr_RhsGE"/>
</dbReference>
<evidence type="ECO:0000313" key="3">
    <source>
        <dbReference type="Proteomes" id="UP000267003"/>
    </source>
</evidence>
<gene>
    <name evidence="2" type="primary">vgrG</name>
    <name evidence="2" type="ORF">D7W81_27065</name>
</gene>
<evidence type="ECO:0000259" key="1">
    <source>
        <dbReference type="Pfam" id="PF04717"/>
    </source>
</evidence>
<organism evidence="2 3">
    <name type="scientific">Corallococcus aberystwythensis</name>
    <dbReference type="NCBI Taxonomy" id="2316722"/>
    <lineage>
        <taxon>Bacteria</taxon>
        <taxon>Pseudomonadati</taxon>
        <taxon>Myxococcota</taxon>
        <taxon>Myxococcia</taxon>
        <taxon>Myxococcales</taxon>
        <taxon>Cystobacterineae</taxon>
        <taxon>Myxococcaceae</taxon>
        <taxon>Corallococcus</taxon>
    </lineage>
</organism>
<dbReference type="NCBIfam" id="TIGR01646">
    <property type="entry name" value="vgr_GE"/>
    <property type="match status" value="1"/>
</dbReference>
<dbReference type="RefSeq" id="WP_120558286.1">
    <property type="nucleotide sequence ID" value="NZ_RAWK01000185.1"/>
</dbReference>
<dbReference type="EMBL" id="RAWK01000185">
    <property type="protein sequence ID" value="RKH59549.1"/>
    <property type="molecule type" value="Genomic_DNA"/>
</dbReference>
<feature type="domain" description="Gp5/Type VI secretion system Vgr protein OB-fold" evidence="1">
    <location>
        <begin position="370"/>
        <end position="444"/>
    </location>
</feature>
<dbReference type="Gene3D" id="2.30.110.50">
    <property type="match status" value="1"/>
</dbReference>
<dbReference type="SUPFAM" id="SSF69255">
    <property type="entry name" value="gp5 N-terminal domain-like"/>
    <property type="match status" value="1"/>
</dbReference>
<protein>
    <submittedName>
        <fullName evidence="2">Type VI secretion system tip protein VgrG</fullName>
    </submittedName>
</protein>
<dbReference type="Gene3D" id="4.10.220.110">
    <property type="match status" value="1"/>
</dbReference>
<dbReference type="OrthoDB" id="9762420at2"/>